<protein>
    <submittedName>
        <fullName evidence="1">Uncharacterized protein</fullName>
    </submittedName>
</protein>
<comment type="caution">
    <text evidence="1">The sequence shown here is derived from an EMBL/GenBank/DDBJ whole genome shotgun (WGS) entry which is preliminary data.</text>
</comment>
<evidence type="ECO:0000313" key="2">
    <source>
        <dbReference type="Proteomes" id="UP000810207"/>
    </source>
</evidence>
<dbReference type="EMBL" id="JAGIKV010000002">
    <property type="protein sequence ID" value="MBP2243883.1"/>
    <property type="molecule type" value="Genomic_DNA"/>
</dbReference>
<proteinExistence type="predicted"/>
<gene>
    <name evidence="1" type="ORF">J2Z28_000493</name>
</gene>
<accession>A0ABS4RLV2</accession>
<keyword evidence="2" id="KW-1185">Reference proteome</keyword>
<organism evidence="1 2">
    <name type="scientific">Paenibacillus xylanexedens</name>
    <dbReference type="NCBI Taxonomy" id="528191"/>
    <lineage>
        <taxon>Bacteria</taxon>
        <taxon>Bacillati</taxon>
        <taxon>Bacillota</taxon>
        <taxon>Bacilli</taxon>
        <taxon>Bacillales</taxon>
        <taxon>Paenibacillaceae</taxon>
        <taxon>Paenibacillus</taxon>
    </lineage>
</organism>
<dbReference type="Proteomes" id="UP000810207">
    <property type="component" value="Unassembled WGS sequence"/>
</dbReference>
<reference evidence="1 2" key="1">
    <citation type="submission" date="2021-03" db="EMBL/GenBank/DDBJ databases">
        <title>Genomic Encyclopedia of Type Strains, Phase IV (KMG-IV): sequencing the most valuable type-strain genomes for metagenomic binning, comparative biology and taxonomic classification.</title>
        <authorList>
            <person name="Goeker M."/>
        </authorList>
    </citation>
    <scope>NUCLEOTIDE SEQUENCE [LARGE SCALE GENOMIC DNA]</scope>
    <source>
        <strain evidence="1 2">DSM 21292</strain>
    </source>
</reference>
<evidence type="ECO:0000313" key="1">
    <source>
        <dbReference type="EMBL" id="MBP2243883.1"/>
    </source>
</evidence>
<sequence>MYDWSAEQQIKAYEKLRKAHAQHLSETVEDSRTLNLQLWGGGAHILATQTPQEPRPALSERVRSLGGQMAEMKLQGIENQTVMNSLGGELTIVKMQSIQQQQTITSLGQELAAAKLEIIQLKGGEPT</sequence>
<dbReference type="RefSeq" id="WP_211081057.1">
    <property type="nucleotide sequence ID" value="NZ_CBCSLC010000022.1"/>
</dbReference>
<name>A0ABS4RLV2_PAEXY</name>